<evidence type="ECO:0000259" key="1">
    <source>
        <dbReference type="PROSITE" id="PS51112"/>
    </source>
</evidence>
<dbReference type="InterPro" id="IPR036071">
    <property type="entry name" value="AMMECR1_dom_sf"/>
</dbReference>
<feature type="domain" description="AMMECR1" evidence="1">
    <location>
        <begin position="1"/>
        <end position="190"/>
    </location>
</feature>
<dbReference type="SUPFAM" id="SSF143447">
    <property type="entry name" value="AMMECR1-like"/>
    <property type="match status" value="1"/>
</dbReference>
<evidence type="ECO:0000313" key="2">
    <source>
        <dbReference type="EMBL" id="ORY07351.1"/>
    </source>
</evidence>
<dbReference type="FunCoup" id="A0A1Y1ZAP9">
    <property type="interactions" value="853"/>
</dbReference>
<dbReference type="PROSITE" id="PS51112">
    <property type="entry name" value="AMMECR1"/>
    <property type="match status" value="1"/>
</dbReference>
<dbReference type="InterPro" id="IPR002733">
    <property type="entry name" value="AMMECR1_domain"/>
</dbReference>
<dbReference type="PANTHER" id="PTHR13016:SF0">
    <property type="entry name" value="AMME SYNDROME CANDIDATE GENE 1 PROTEIN"/>
    <property type="match status" value="1"/>
</dbReference>
<dbReference type="NCBIfam" id="TIGR00296">
    <property type="entry name" value="TIGR00296 family protein"/>
    <property type="match status" value="1"/>
</dbReference>
<dbReference type="PANTHER" id="PTHR13016">
    <property type="entry name" value="AMMECR1 HOMOLOG"/>
    <property type="match status" value="1"/>
</dbReference>
<protein>
    <submittedName>
        <fullName evidence="2">AMMECR1-domain-containing protein</fullName>
    </submittedName>
</protein>
<reference evidence="2 3" key="1">
    <citation type="submission" date="2016-07" db="EMBL/GenBank/DDBJ databases">
        <title>Pervasive Adenine N6-methylation of Active Genes in Fungi.</title>
        <authorList>
            <consortium name="DOE Joint Genome Institute"/>
            <person name="Mondo S.J."/>
            <person name="Dannebaum R.O."/>
            <person name="Kuo R.C."/>
            <person name="Labutti K."/>
            <person name="Haridas S."/>
            <person name="Kuo A."/>
            <person name="Salamov A."/>
            <person name="Ahrendt S.R."/>
            <person name="Lipzen A."/>
            <person name="Sullivan W."/>
            <person name="Andreopoulos W.B."/>
            <person name="Clum A."/>
            <person name="Lindquist E."/>
            <person name="Daum C."/>
            <person name="Ramamoorthy G.K."/>
            <person name="Gryganskyi A."/>
            <person name="Culley D."/>
            <person name="Magnuson J.K."/>
            <person name="James T.Y."/>
            <person name="O'Malley M.A."/>
            <person name="Stajich J.E."/>
            <person name="Spatafora J.W."/>
            <person name="Visel A."/>
            <person name="Grigoriev I.V."/>
        </authorList>
    </citation>
    <scope>NUCLEOTIDE SEQUENCE [LARGE SCALE GENOMIC DNA]</scope>
    <source>
        <strain evidence="2 3">CBS 931.73</strain>
    </source>
</reference>
<sequence>MATIQHCVYCFDVLLAHLENRKHVAPEFADDKYPLFVTWKTDKYEDLRLRGCIGNFEPHSLHSGLEEYALTSALRDHRFSPIRLKEVPLLSCGVSLLTNFEEGDDYLDWEVGTHGIWIEFVNEAGRKRTATYLPEVAEEQEWTKVEAIDSLLRKGGFSGPITNEVRKQIKLTRYQSSKAFLSYNEYVAYKRKHIKN</sequence>
<dbReference type="InParanoid" id="A0A1Y1ZAP9"/>
<dbReference type="InterPro" id="IPR027485">
    <property type="entry name" value="AMMECR1_N"/>
</dbReference>
<dbReference type="STRING" id="1314790.A0A1Y1ZAP9"/>
<organism evidence="2 3">
    <name type="scientific">Basidiobolus meristosporus CBS 931.73</name>
    <dbReference type="NCBI Taxonomy" id="1314790"/>
    <lineage>
        <taxon>Eukaryota</taxon>
        <taxon>Fungi</taxon>
        <taxon>Fungi incertae sedis</taxon>
        <taxon>Zoopagomycota</taxon>
        <taxon>Entomophthoromycotina</taxon>
        <taxon>Basidiobolomycetes</taxon>
        <taxon>Basidiobolales</taxon>
        <taxon>Basidiobolaceae</taxon>
        <taxon>Basidiobolus</taxon>
    </lineage>
</organism>
<dbReference type="Proteomes" id="UP000193498">
    <property type="component" value="Unassembled WGS sequence"/>
</dbReference>
<dbReference type="OrthoDB" id="24630at2759"/>
<dbReference type="Pfam" id="PF01871">
    <property type="entry name" value="AMMECR1"/>
    <property type="match status" value="1"/>
</dbReference>
<comment type="caution">
    <text evidence="2">The sequence shown here is derived from an EMBL/GenBank/DDBJ whole genome shotgun (WGS) entry which is preliminary data.</text>
</comment>
<dbReference type="AlphaFoldDB" id="A0A1Y1ZAP9"/>
<dbReference type="EMBL" id="MCFE01000009">
    <property type="protein sequence ID" value="ORY07351.1"/>
    <property type="molecule type" value="Genomic_DNA"/>
</dbReference>
<dbReference type="InterPro" id="IPR023473">
    <property type="entry name" value="AMMECR1"/>
</dbReference>
<keyword evidence="3" id="KW-1185">Reference proteome</keyword>
<name>A0A1Y1ZAP9_9FUNG</name>
<proteinExistence type="predicted"/>
<gene>
    <name evidence="2" type="ORF">K493DRAFT_310265</name>
</gene>
<dbReference type="Gene3D" id="3.30.700.20">
    <property type="entry name" value="Hypothetical protein ph0010, domain 1"/>
    <property type="match status" value="1"/>
</dbReference>
<accession>A0A1Y1ZAP9</accession>
<dbReference type="FunFam" id="3.30.700.20:FF:000001">
    <property type="entry name" value="AMME syndrome candidate gene 1"/>
    <property type="match status" value="1"/>
</dbReference>
<evidence type="ECO:0000313" key="3">
    <source>
        <dbReference type="Proteomes" id="UP000193498"/>
    </source>
</evidence>